<gene>
    <name evidence="1" type="ORF">JOF56_003136</name>
</gene>
<dbReference type="Proteomes" id="UP001519332">
    <property type="component" value="Unassembled WGS sequence"/>
</dbReference>
<reference evidence="1 2" key="1">
    <citation type="submission" date="2021-03" db="EMBL/GenBank/DDBJ databases">
        <title>Sequencing the genomes of 1000 actinobacteria strains.</title>
        <authorList>
            <person name="Klenk H.-P."/>
        </authorList>
    </citation>
    <scope>NUCLEOTIDE SEQUENCE [LARGE SCALE GENOMIC DNA]</scope>
    <source>
        <strain evidence="1 2">DSM 46670</strain>
    </source>
</reference>
<evidence type="ECO:0000313" key="2">
    <source>
        <dbReference type="Proteomes" id="UP001519332"/>
    </source>
</evidence>
<name>A0ABS4TFZ8_9PSEU</name>
<dbReference type="InterPro" id="IPR011990">
    <property type="entry name" value="TPR-like_helical_dom_sf"/>
</dbReference>
<accession>A0ABS4TFZ8</accession>
<comment type="caution">
    <text evidence="1">The sequence shown here is derived from an EMBL/GenBank/DDBJ whole genome shotgun (WGS) entry which is preliminary data.</text>
</comment>
<protein>
    <recommendedName>
        <fullName evidence="3">Tetratricopeptide repeat protein</fullName>
    </recommendedName>
</protein>
<organism evidence="1 2">
    <name type="scientific">Kibdelosporangium banguiense</name>
    <dbReference type="NCBI Taxonomy" id="1365924"/>
    <lineage>
        <taxon>Bacteria</taxon>
        <taxon>Bacillati</taxon>
        <taxon>Actinomycetota</taxon>
        <taxon>Actinomycetes</taxon>
        <taxon>Pseudonocardiales</taxon>
        <taxon>Pseudonocardiaceae</taxon>
        <taxon>Kibdelosporangium</taxon>
    </lineage>
</organism>
<evidence type="ECO:0000313" key="1">
    <source>
        <dbReference type="EMBL" id="MBP2322751.1"/>
    </source>
</evidence>
<keyword evidence="2" id="KW-1185">Reference proteome</keyword>
<dbReference type="Gene3D" id="1.25.40.10">
    <property type="entry name" value="Tetratricopeptide repeat domain"/>
    <property type="match status" value="1"/>
</dbReference>
<evidence type="ECO:0008006" key="3">
    <source>
        <dbReference type="Google" id="ProtNLM"/>
    </source>
</evidence>
<dbReference type="SUPFAM" id="SSF48452">
    <property type="entry name" value="TPR-like"/>
    <property type="match status" value="1"/>
</dbReference>
<dbReference type="EMBL" id="JAGINW010000001">
    <property type="protein sequence ID" value="MBP2322751.1"/>
    <property type="molecule type" value="Genomic_DNA"/>
</dbReference>
<dbReference type="RefSeq" id="WP_209638417.1">
    <property type="nucleotide sequence ID" value="NZ_JAGINW010000001.1"/>
</dbReference>
<sequence length="178" mass="19649">MAQLFSTLSYQLANNGNPADALLLARSAVKGVKEATPLVETLLLERVAWASAKAQDGESALRALDAVDDAYERRSPGIPESEWVYWLNRAEIDVMAGRVLIELREPGKAEPLLSGAVADYPEEHSREVALYLTWLAESYERAGALDAARQTLGRVREFASRMPSARTDDRVRHVEALV</sequence>
<proteinExistence type="predicted"/>